<feature type="transmembrane region" description="Helical" evidence="1">
    <location>
        <begin position="5"/>
        <end position="24"/>
    </location>
</feature>
<keyword evidence="1" id="KW-1133">Transmembrane helix</keyword>
<evidence type="ECO:0000313" key="2">
    <source>
        <dbReference type="EMBL" id="ARI78212.1"/>
    </source>
</evidence>
<dbReference type="STRING" id="402384.HM131_15740"/>
<feature type="transmembrane region" description="Helical" evidence="1">
    <location>
        <begin position="30"/>
        <end position="46"/>
    </location>
</feature>
<proteinExistence type="predicted"/>
<sequence>MTQMWITSILFLTSAAIWAVLAIIYEDFRLLNLFLFITFLLIGLTQRKKYKEKKDYGED</sequence>
<evidence type="ECO:0000313" key="3">
    <source>
        <dbReference type="Proteomes" id="UP000192527"/>
    </source>
</evidence>
<accession>A0A1W5ZY37</accession>
<organism evidence="2 3">
    <name type="scientific">Halobacillus mangrovi</name>
    <dbReference type="NCBI Taxonomy" id="402384"/>
    <lineage>
        <taxon>Bacteria</taxon>
        <taxon>Bacillati</taxon>
        <taxon>Bacillota</taxon>
        <taxon>Bacilli</taxon>
        <taxon>Bacillales</taxon>
        <taxon>Bacillaceae</taxon>
        <taxon>Halobacillus</taxon>
    </lineage>
</organism>
<dbReference type="RefSeq" id="WP_085030671.1">
    <property type="nucleotide sequence ID" value="NZ_JBPCEO010000012.1"/>
</dbReference>
<keyword evidence="1" id="KW-0812">Transmembrane</keyword>
<dbReference type="KEGG" id="hmn:HM131_15740"/>
<name>A0A1W5ZY37_9BACI</name>
<keyword evidence="3" id="KW-1185">Reference proteome</keyword>
<dbReference type="EMBL" id="CP020772">
    <property type="protein sequence ID" value="ARI78212.1"/>
    <property type="molecule type" value="Genomic_DNA"/>
</dbReference>
<reference evidence="2 3" key="1">
    <citation type="submission" date="2017-04" db="EMBL/GenBank/DDBJ databases">
        <title>The whole genome sequencing and assembly of Halobacillus mangrovi strain.</title>
        <authorList>
            <person name="Lee S.-J."/>
            <person name="Park M.-K."/>
            <person name="Kim J.-Y."/>
            <person name="Lee Y.-J."/>
            <person name="Yi H."/>
            <person name="Bahn Y.-S."/>
            <person name="Kim J.F."/>
            <person name="Lee D.-W."/>
        </authorList>
    </citation>
    <scope>NUCLEOTIDE SEQUENCE [LARGE SCALE GENOMIC DNA]</scope>
    <source>
        <strain evidence="2 3">KTB 131</strain>
    </source>
</reference>
<dbReference type="AlphaFoldDB" id="A0A1W5ZY37"/>
<evidence type="ECO:0000256" key="1">
    <source>
        <dbReference type="SAM" id="Phobius"/>
    </source>
</evidence>
<gene>
    <name evidence="2" type="ORF">HM131_15740</name>
</gene>
<dbReference type="Proteomes" id="UP000192527">
    <property type="component" value="Chromosome"/>
</dbReference>
<protein>
    <submittedName>
        <fullName evidence="2">Uncharacterized protein</fullName>
    </submittedName>
</protein>
<keyword evidence="1" id="KW-0472">Membrane</keyword>